<evidence type="ECO:0000313" key="5">
    <source>
        <dbReference type="Proteomes" id="UP000238390"/>
    </source>
</evidence>
<evidence type="ECO:0000256" key="1">
    <source>
        <dbReference type="ARBA" id="ARBA00022553"/>
    </source>
</evidence>
<dbReference type="GO" id="GO:0006355">
    <property type="term" value="P:regulation of DNA-templated transcription"/>
    <property type="evidence" value="ECO:0007669"/>
    <property type="project" value="InterPro"/>
</dbReference>
<proteinExistence type="predicted"/>
<dbReference type="InterPro" id="IPR000792">
    <property type="entry name" value="Tscrpt_reg_LuxR_C"/>
</dbReference>
<dbReference type="InterPro" id="IPR058245">
    <property type="entry name" value="NreC/VraR/RcsB-like_REC"/>
</dbReference>
<dbReference type="CDD" id="cd17535">
    <property type="entry name" value="REC_NarL-like"/>
    <property type="match status" value="1"/>
</dbReference>
<dbReference type="Gene3D" id="1.10.10.10">
    <property type="entry name" value="Winged helix-like DNA-binding domain superfamily/Winged helix DNA-binding domain"/>
    <property type="match status" value="1"/>
</dbReference>
<keyword evidence="5" id="KW-1185">Reference proteome</keyword>
<gene>
    <name evidence="4" type="ORF">CSB93_3506</name>
</gene>
<dbReference type="SUPFAM" id="SSF52172">
    <property type="entry name" value="CheY-like"/>
    <property type="match status" value="1"/>
</dbReference>
<evidence type="ECO:0000256" key="2">
    <source>
        <dbReference type="ARBA" id="ARBA00023125"/>
    </source>
</evidence>
<name>A0A2R3IM94_9PSED</name>
<dbReference type="SMART" id="SM00448">
    <property type="entry name" value="REC"/>
    <property type="match status" value="1"/>
</dbReference>
<dbReference type="Pfam" id="PF00196">
    <property type="entry name" value="GerE"/>
    <property type="match status" value="1"/>
</dbReference>
<keyword evidence="1" id="KW-0597">Phosphoprotein</keyword>
<evidence type="ECO:0000313" key="4">
    <source>
        <dbReference type="EMBL" id="AVK03055.1"/>
    </source>
</evidence>
<dbReference type="InterPro" id="IPR051015">
    <property type="entry name" value="EvgA-like"/>
</dbReference>
<dbReference type="RefSeq" id="WP_003157868.1">
    <property type="nucleotide sequence ID" value="NZ_CP020560.1"/>
</dbReference>
<reference evidence="4 5" key="1">
    <citation type="submission" date="2018-02" db="EMBL/GenBank/DDBJ databases">
        <title>FDA/CDC Antimicrobial Resistant Isolate Bank Genome Sequencing.</title>
        <authorList>
            <person name="Benahmed F.H."/>
            <person name="Lutgring J.D."/>
            <person name="Yoo B."/>
            <person name="Machado M."/>
            <person name="Brown A."/>
            <person name="McAllister G."/>
            <person name="Perry A."/>
            <person name="Halpin A.L."/>
            <person name="Vavikolanu K."/>
            <person name="Ott S."/>
            <person name="Zhao X."/>
            <person name="Tallon L.J."/>
            <person name="Sadzewicz L."/>
            <person name="Aluvathingal J."/>
            <person name="Nadendla S."/>
            <person name="Voskania-kordi A."/>
            <person name="Simonyan V."/>
            <person name="Patel J."/>
            <person name="Shawar R.M."/>
        </authorList>
    </citation>
    <scope>NUCLEOTIDE SEQUENCE [LARGE SCALE GENOMIC DNA]</scope>
    <source>
        <strain evidence="4 5">AR_0356</strain>
    </source>
</reference>
<dbReference type="PROSITE" id="PS00622">
    <property type="entry name" value="HTH_LUXR_1"/>
    <property type="match status" value="1"/>
</dbReference>
<keyword evidence="2" id="KW-0238">DNA-binding</keyword>
<dbReference type="GO" id="GO:0000160">
    <property type="term" value="P:phosphorelay signal transduction system"/>
    <property type="evidence" value="ECO:0007669"/>
    <property type="project" value="InterPro"/>
</dbReference>
<dbReference type="PROSITE" id="PS50110">
    <property type="entry name" value="RESPONSE_REGULATORY"/>
    <property type="match status" value="1"/>
</dbReference>
<dbReference type="AlphaFoldDB" id="A0A2R3IM94"/>
<dbReference type="PROSITE" id="PS50043">
    <property type="entry name" value="HTH_LUXR_2"/>
    <property type="match status" value="1"/>
</dbReference>
<dbReference type="InterPro" id="IPR001789">
    <property type="entry name" value="Sig_transdc_resp-reg_receiver"/>
</dbReference>
<protein>
    <submittedName>
        <fullName evidence="4">Bacterial regulatory, luxR family protein</fullName>
    </submittedName>
</protein>
<comment type="caution">
    <text evidence="3">Lacks conserved residue(s) required for the propagation of feature annotation.</text>
</comment>
<dbReference type="PANTHER" id="PTHR45566">
    <property type="entry name" value="HTH-TYPE TRANSCRIPTIONAL REGULATOR YHJB-RELATED"/>
    <property type="match status" value="1"/>
</dbReference>
<accession>A0A2R3IM94</accession>
<dbReference type="PRINTS" id="PR00038">
    <property type="entry name" value="HTHLUXR"/>
</dbReference>
<organism evidence="4 5">
    <name type="scientific">Pseudomonas paraeruginosa</name>
    <dbReference type="NCBI Taxonomy" id="2994495"/>
    <lineage>
        <taxon>Bacteria</taxon>
        <taxon>Pseudomonadati</taxon>
        <taxon>Pseudomonadota</taxon>
        <taxon>Gammaproteobacteria</taxon>
        <taxon>Pseudomonadales</taxon>
        <taxon>Pseudomonadaceae</taxon>
        <taxon>Pseudomonas</taxon>
    </lineage>
</organism>
<dbReference type="GO" id="GO:0003677">
    <property type="term" value="F:DNA binding"/>
    <property type="evidence" value="ECO:0007669"/>
    <property type="project" value="UniProtKB-KW"/>
</dbReference>
<sequence>MSSNETRPGVVIADSLPVMQWALQRYLDEACGRQVLAVVGDSDSLLARLAELPPDCILITELGLPGQRSRDGIHLVEWLTRRCPQLKVMVYSIFSAPLLAKAVLRSGASAYISKRSPLDTLQSALECMALGQTFLDPGLQPQRHAGKPLSPTEIDILRRLARGDTVSEIAQRTMRSVSTISTHKKNAMVKIGLNSDAELIALGVLNWLHELC</sequence>
<dbReference type="Pfam" id="PF00072">
    <property type="entry name" value="Response_reg"/>
    <property type="match status" value="1"/>
</dbReference>
<dbReference type="EMBL" id="CP027169">
    <property type="protein sequence ID" value="AVK03055.1"/>
    <property type="molecule type" value="Genomic_DNA"/>
</dbReference>
<dbReference type="SUPFAM" id="SSF46894">
    <property type="entry name" value="C-terminal effector domain of the bipartite response regulators"/>
    <property type="match status" value="1"/>
</dbReference>
<dbReference type="GeneID" id="77220598"/>
<dbReference type="InterPro" id="IPR016032">
    <property type="entry name" value="Sig_transdc_resp-reg_C-effctor"/>
</dbReference>
<dbReference type="InterPro" id="IPR036388">
    <property type="entry name" value="WH-like_DNA-bd_sf"/>
</dbReference>
<evidence type="ECO:0000256" key="3">
    <source>
        <dbReference type="PROSITE-ProRule" id="PRU00169"/>
    </source>
</evidence>
<dbReference type="PANTHER" id="PTHR45566:SF2">
    <property type="entry name" value="NARL SUBFAMILY"/>
    <property type="match status" value="1"/>
</dbReference>
<dbReference type="SMART" id="SM00421">
    <property type="entry name" value="HTH_LUXR"/>
    <property type="match status" value="1"/>
</dbReference>
<dbReference type="CDD" id="cd06170">
    <property type="entry name" value="LuxR_C_like"/>
    <property type="match status" value="1"/>
</dbReference>
<dbReference type="Gene3D" id="3.40.50.2300">
    <property type="match status" value="1"/>
</dbReference>
<dbReference type="InterPro" id="IPR011006">
    <property type="entry name" value="CheY-like_superfamily"/>
</dbReference>
<dbReference type="Proteomes" id="UP000238390">
    <property type="component" value="Chromosome"/>
</dbReference>